<name>A0AAD6MQQ0_9EURO</name>
<evidence type="ECO:0000313" key="2">
    <source>
        <dbReference type="EMBL" id="KAJ5703879.1"/>
    </source>
</evidence>
<feature type="chain" id="PRO_5042260437" evidence="1">
    <location>
        <begin position="18"/>
        <end position="268"/>
    </location>
</feature>
<dbReference type="EMBL" id="JAQJAN010000020">
    <property type="protein sequence ID" value="KAJ5703879.1"/>
    <property type="molecule type" value="Genomic_DNA"/>
</dbReference>
<keyword evidence="1" id="KW-0732">Signal</keyword>
<accession>A0AAD6MQQ0</accession>
<reference evidence="2" key="2">
    <citation type="submission" date="2023-01" db="EMBL/GenBank/DDBJ databases">
        <authorList>
            <person name="Petersen C."/>
        </authorList>
    </citation>
    <scope>NUCLEOTIDE SEQUENCE</scope>
    <source>
        <strain evidence="2">IBT 17514</strain>
    </source>
</reference>
<reference evidence="2" key="1">
    <citation type="journal article" date="2023" name="IMA Fungus">
        <title>Comparative genomic study of the Penicillium genus elucidates a diverse pangenome and 15 lateral gene transfer events.</title>
        <authorList>
            <person name="Petersen C."/>
            <person name="Sorensen T."/>
            <person name="Nielsen M.R."/>
            <person name="Sondergaard T.E."/>
            <person name="Sorensen J.L."/>
            <person name="Fitzpatrick D.A."/>
            <person name="Frisvad J.C."/>
            <person name="Nielsen K.L."/>
        </authorList>
    </citation>
    <scope>NUCLEOTIDE SEQUENCE</scope>
    <source>
        <strain evidence="2">IBT 17514</strain>
    </source>
</reference>
<protein>
    <submittedName>
        <fullName evidence="2">Uncharacterized protein</fullName>
    </submittedName>
</protein>
<proteinExistence type="predicted"/>
<gene>
    <name evidence="2" type="ORF">N7493_011017</name>
</gene>
<sequence>MKAAFALSAILATVASAMPTPSSVVSSTLASTSSVAVTKEVHSVITVTTQESKQVLVELDQTVANKLTGVSLGSVTTSVGKIVKVVTSLDQISSSDSNLITVLLSTGEYALVELTDAVEELLSDLGLSAVSDVVGTVVSTLEDVASNAKRSETSNLLSLTGLNGQAIYAEATGVLGELDLSEITGTVVAKVESVADLKSKVSELGLNSNNVIGVLAADGVSVLVVKIESTVTGLLSVLTALLSSLGLGDLTVTVASVVTTVESTASSV</sequence>
<evidence type="ECO:0000313" key="3">
    <source>
        <dbReference type="Proteomes" id="UP001215712"/>
    </source>
</evidence>
<dbReference type="Proteomes" id="UP001215712">
    <property type="component" value="Unassembled WGS sequence"/>
</dbReference>
<comment type="caution">
    <text evidence="2">The sequence shown here is derived from an EMBL/GenBank/DDBJ whole genome shotgun (WGS) entry which is preliminary data.</text>
</comment>
<keyword evidence="3" id="KW-1185">Reference proteome</keyword>
<organism evidence="2 3">
    <name type="scientific">Penicillium malachiteum</name>
    <dbReference type="NCBI Taxonomy" id="1324776"/>
    <lineage>
        <taxon>Eukaryota</taxon>
        <taxon>Fungi</taxon>
        <taxon>Dikarya</taxon>
        <taxon>Ascomycota</taxon>
        <taxon>Pezizomycotina</taxon>
        <taxon>Eurotiomycetes</taxon>
        <taxon>Eurotiomycetidae</taxon>
        <taxon>Eurotiales</taxon>
        <taxon>Aspergillaceae</taxon>
        <taxon>Penicillium</taxon>
    </lineage>
</organism>
<dbReference type="AlphaFoldDB" id="A0AAD6MQQ0"/>
<feature type="signal peptide" evidence="1">
    <location>
        <begin position="1"/>
        <end position="17"/>
    </location>
</feature>
<evidence type="ECO:0000256" key="1">
    <source>
        <dbReference type="SAM" id="SignalP"/>
    </source>
</evidence>